<dbReference type="GO" id="GO:0007165">
    <property type="term" value="P:signal transduction"/>
    <property type="evidence" value="ECO:0007669"/>
    <property type="project" value="InterPro"/>
</dbReference>
<proteinExistence type="predicted"/>
<comment type="caution">
    <text evidence="5">The sequence shown here is derived from an EMBL/GenBank/DDBJ whole genome shotgun (WGS) entry which is preliminary data.</text>
</comment>
<evidence type="ECO:0000313" key="6">
    <source>
        <dbReference type="Proteomes" id="UP001359559"/>
    </source>
</evidence>
<feature type="domain" description="C-JID" evidence="4">
    <location>
        <begin position="283"/>
        <end position="412"/>
    </location>
</feature>
<dbReference type="Gene3D" id="3.40.50.10140">
    <property type="entry name" value="Toll/interleukin-1 receptor homology (TIR) domain"/>
    <property type="match status" value="1"/>
</dbReference>
<protein>
    <recommendedName>
        <fullName evidence="7">TIR domain-containing protein</fullName>
    </recommendedName>
</protein>
<gene>
    <name evidence="5" type="ORF">RJT34_15909</name>
</gene>
<evidence type="ECO:0000259" key="3">
    <source>
        <dbReference type="Pfam" id="PF01582"/>
    </source>
</evidence>
<dbReference type="PANTHER" id="PTHR11017">
    <property type="entry name" value="LEUCINE-RICH REPEAT-CONTAINING PROTEIN"/>
    <property type="match status" value="1"/>
</dbReference>
<dbReference type="InterPro" id="IPR044974">
    <property type="entry name" value="Disease_R_plants"/>
</dbReference>
<dbReference type="EMBL" id="JAYKXN010000004">
    <property type="protein sequence ID" value="KAK7293048.1"/>
    <property type="molecule type" value="Genomic_DNA"/>
</dbReference>
<dbReference type="SUPFAM" id="SSF52200">
    <property type="entry name" value="Toll/Interleukin receptor TIR domain"/>
    <property type="match status" value="1"/>
</dbReference>
<keyword evidence="1" id="KW-0433">Leucine-rich repeat</keyword>
<evidence type="ECO:0000259" key="4">
    <source>
        <dbReference type="Pfam" id="PF20160"/>
    </source>
</evidence>
<reference evidence="5 6" key="1">
    <citation type="submission" date="2024-01" db="EMBL/GenBank/DDBJ databases">
        <title>The genomes of 5 underutilized Papilionoideae crops provide insights into root nodulation and disease resistance.</title>
        <authorList>
            <person name="Yuan L."/>
        </authorList>
    </citation>
    <scope>NUCLEOTIDE SEQUENCE [LARGE SCALE GENOMIC DNA]</scope>
    <source>
        <strain evidence="5">LY-2023</strain>
        <tissue evidence="5">Leaf</tissue>
    </source>
</reference>
<evidence type="ECO:0000256" key="1">
    <source>
        <dbReference type="ARBA" id="ARBA00022614"/>
    </source>
</evidence>
<dbReference type="Pfam" id="PF01582">
    <property type="entry name" value="TIR"/>
    <property type="match status" value="1"/>
</dbReference>
<dbReference type="Proteomes" id="UP001359559">
    <property type="component" value="Unassembled WGS sequence"/>
</dbReference>
<dbReference type="PANTHER" id="PTHR11017:SF290">
    <property type="entry name" value="ADP-RIBOSYL CYCLASE_CYCLIC ADP-RIBOSE HYDROLASE"/>
    <property type="match status" value="1"/>
</dbReference>
<organism evidence="5 6">
    <name type="scientific">Clitoria ternatea</name>
    <name type="common">Butterfly pea</name>
    <dbReference type="NCBI Taxonomy" id="43366"/>
    <lineage>
        <taxon>Eukaryota</taxon>
        <taxon>Viridiplantae</taxon>
        <taxon>Streptophyta</taxon>
        <taxon>Embryophyta</taxon>
        <taxon>Tracheophyta</taxon>
        <taxon>Spermatophyta</taxon>
        <taxon>Magnoliopsida</taxon>
        <taxon>eudicotyledons</taxon>
        <taxon>Gunneridae</taxon>
        <taxon>Pentapetalae</taxon>
        <taxon>rosids</taxon>
        <taxon>fabids</taxon>
        <taxon>Fabales</taxon>
        <taxon>Fabaceae</taxon>
        <taxon>Papilionoideae</taxon>
        <taxon>50 kb inversion clade</taxon>
        <taxon>NPAAA clade</taxon>
        <taxon>indigoferoid/millettioid clade</taxon>
        <taxon>Phaseoleae</taxon>
        <taxon>Clitoria</taxon>
    </lineage>
</organism>
<keyword evidence="2" id="KW-0677">Repeat</keyword>
<dbReference type="Pfam" id="PF20160">
    <property type="entry name" value="C-JID"/>
    <property type="match status" value="1"/>
</dbReference>
<dbReference type="GO" id="GO:0006952">
    <property type="term" value="P:defense response"/>
    <property type="evidence" value="ECO:0007669"/>
    <property type="project" value="InterPro"/>
</dbReference>
<dbReference type="InterPro" id="IPR000157">
    <property type="entry name" value="TIR_dom"/>
</dbReference>
<dbReference type="AlphaFoldDB" id="A0AAN9J6G3"/>
<evidence type="ECO:0008006" key="7">
    <source>
        <dbReference type="Google" id="ProtNLM"/>
    </source>
</evidence>
<keyword evidence="6" id="KW-1185">Reference proteome</keyword>
<dbReference type="Pfam" id="PF07725">
    <property type="entry name" value="LRR_3"/>
    <property type="match status" value="1"/>
</dbReference>
<sequence>MQNNPPSVDASLLGEGGSASNMSLLGQESVASISYNNDEMATIAECHQQFNQTVFPIFYDVDPSQVRKQDGIYKKAFDLHTESFKQDPSKVNQWKMAMTTLAKLVGWDVRNNFEPYYLVELNMPNSNIQRLWEGRKDLPYLKRMSEARVGPSSSRSSLSRILCLAQNFFALLHLCRSSLLTVVVASPPQPLFHHSFVVPFSLLFEIIGICIKDLKTQRQILHLSGCTKLESTPDFTRGSNLILEYLDIDGCTSLTTSRPLFRCGFDIIVPWDWKIVDFPERRIIPEWFNYEFNGDSIIRILQCDDDDTWVGFVFCVAFEVNCPAPANSGSAHHSSSLPLPHPFYLSFESEHTEERFDMPLSLELEKIHGFKHLWVIYISKQHCNFVNTGARISFKACSDLKMKKWGLRILFNSQFVDSASESNSIDLGKHSHGLVFEYVKEVCSSALKSNFPTIGWLIRKRKLRILKQRPKKIIS</sequence>
<feature type="domain" description="TIR" evidence="3">
    <location>
        <begin position="35"/>
        <end position="111"/>
    </location>
</feature>
<evidence type="ECO:0000313" key="5">
    <source>
        <dbReference type="EMBL" id="KAK7293048.1"/>
    </source>
</evidence>
<name>A0AAN9J6G3_CLITE</name>
<evidence type="ECO:0000256" key="2">
    <source>
        <dbReference type="ARBA" id="ARBA00022737"/>
    </source>
</evidence>
<accession>A0AAN9J6G3</accession>
<dbReference type="InterPro" id="IPR035897">
    <property type="entry name" value="Toll_tir_struct_dom_sf"/>
</dbReference>
<dbReference type="InterPro" id="IPR011713">
    <property type="entry name" value="Leu-rich_rpt_3"/>
</dbReference>
<dbReference type="InterPro" id="IPR045344">
    <property type="entry name" value="C-JID"/>
</dbReference>